<keyword evidence="10" id="KW-0050">Antiport</keyword>
<comment type="similarity">
    <text evidence="10">Belongs to the monovalent cation:proton antiporter 1 (CPA1) transporter (TC 2.A.36) family.</text>
</comment>
<evidence type="ECO:0000256" key="3">
    <source>
        <dbReference type="ARBA" id="ARBA00022475"/>
    </source>
</evidence>
<evidence type="ECO:0000256" key="6">
    <source>
        <dbReference type="ARBA" id="ARBA00023053"/>
    </source>
</evidence>
<dbReference type="GO" id="GO:0098719">
    <property type="term" value="P:sodium ion import across plasma membrane"/>
    <property type="evidence" value="ECO:0007669"/>
    <property type="project" value="TreeGrafter"/>
</dbReference>
<evidence type="ECO:0000259" key="12">
    <source>
        <dbReference type="Pfam" id="PF00999"/>
    </source>
</evidence>
<keyword evidence="7 10" id="KW-0406">Ion transport</keyword>
<comment type="subcellular location">
    <subcellularLocation>
        <location evidence="1 10">Cell membrane</location>
        <topology evidence="1 10">Multi-pass membrane protein</topology>
    </subcellularLocation>
</comment>
<name>A0A840NP01_9PSEU</name>
<feature type="transmembrane region" description="Helical" evidence="10">
    <location>
        <begin position="179"/>
        <end position="201"/>
    </location>
</feature>
<evidence type="ECO:0000256" key="9">
    <source>
        <dbReference type="ARBA" id="ARBA00023201"/>
    </source>
</evidence>
<dbReference type="InterPro" id="IPR006153">
    <property type="entry name" value="Cation/H_exchanger_TM"/>
</dbReference>
<dbReference type="GO" id="GO:0015386">
    <property type="term" value="F:potassium:proton antiporter activity"/>
    <property type="evidence" value="ECO:0007669"/>
    <property type="project" value="TreeGrafter"/>
</dbReference>
<evidence type="ECO:0000313" key="14">
    <source>
        <dbReference type="Proteomes" id="UP000580474"/>
    </source>
</evidence>
<dbReference type="Proteomes" id="UP000580474">
    <property type="component" value="Unassembled WGS sequence"/>
</dbReference>
<feature type="transmembrane region" description="Helical" evidence="10">
    <location>
        <begin position="83"/>
        <end position="105"/>
    </location>
</feature>
<dbReference type="EMBL" id="JACHIV010000001">
    <property type="protein sequence ID" value="MBB5071009.1"/>
    <property type="molecule type" value="Genomic_DNA"/>
</dbReference>
<dbReference type="InterPro" id="IPR018422">
    <property type="entry name" value="Cation/H_exchanger_CPA1"/>
</dbReference>
<feature type="transmembrane region" description="Helical" evidence="10">
    <location>
        <begin position="296"/>
        <end position="318"/>
    </location>
</feature>
<dbReference type="GO" id="GO:0015385">
    <property type="term" value="F:sodium:proton antiporter activity"/>
    <property type="evidence" value="ECO:0007669"/>
    <property type="project" value="InterPro"/>
</dbReference>
<gene>
    <name evidence="13" type="ORF">BJ969_004097</name>
</gene>
<dbReference type="PANTHER" id="PTHR10110">
    <property type="entry name" value="SODIUM/HYDROGEN EXCHANGER"/>
    <property type="match status" value="1"/>
</dbReference>
<organism evidence="13 14">
    <name type="scientific">Saccharopolyspora gloriosae</name>
    <dbReference type="NCBI Taxonomy" id="455344"/>
    <lineage>
        <taxon>Bacteria</taxon>
        <taxon>Bacillati</taxon>
        <taxon>Actinomycetota</taxon>
        <taxon>Actinomycetes</taxon>
        <taxon>Pseudonocardiales</taxon>
        <taxon>Pseudonocardiaceae</taxon>
        <taxon>Saccharopolyspora</taxon>
    </lineage>
</organism>
<keyword evidence="5 10" id="KW-1133">Transmembrane helix</keyword>
<comment type="function">
    <text evidence="10">Na(+)/H(+) antiporter that extrudes sodium in exchange for external protons.</text>
</comment>
<keyword evidence="9 10" id="KW-0739">Sodium transport</keyword>
<feature type="transmembrane region" description="Helical" evidence="10">
    <location>
        <begin position="111"/>
        <end position="130"/>
    </location>
</feature>
<dbReference type="NCBIfam" id="TIGR00831">
    <property type="entry name" value="a_cpa1"/>
    <property type="match status" value="1"/>
</dbReference>
<comment type="caution">
    <text evidence="10">Lacks conserved residue(s) required for the propagation of feature annotation.</text>
</comment>
<evidence type="ECO:0000256" key="2">
    <source>
        <dbReference type="ARBA" id="ARBA00022448"/>
    </source>
</evidence>
<evidence type="ECO:0000256" key="1">
    <source>
        <dbReference type="ARBA" id="ARBA00004651"/>
    </source>
</evidence>
<evidence type="ECO:0000256" key="7">
    <source>
        <dbReference type="ARBA" id="ARBA00023065"/>
    </source>
</evidence>
<comment type="caution">
    <text evidence="13">The sequence shown here is derived from an EMBL/GenBank/DDBJ whole genome shotgun (WGS) entry which is preliminary data.</text>
</comment>
<keyword evidence="3 10" id="KW-1003">Cell membrane</keyword>
<feature type="transmembrane region" description="Helical" evidence="10">
    <location>
        <begin position="54"/>
        <end position="76"/>
    </location>
</feature>
<feature type="transmembrane region" description="Helical" evidence="10">
    <location>
        <begin position="338"/>
        <end position="363"/>
    </location>
</feature>
<feature type="transmembrane region" description="Helical" evidence="10">
    <location>
        <begin position="265"/>
        <end position="284"/>
    </location>
</feature>
<proteinExistence type="inferred from homology"/>
<feature type="domain" description="Cation/H+ exchanger transmembrane" evidence="12">
    <location>
        <begin position="12"/>
        <end position="398"/>
    </location>
</feature>
<dbReference type="InterPro" id="IPR004705">
    <property type="entry name" value="Cation/H_exchanger_CPA1_bac"/>
</dbReference>
<accession>A0A840NP01</accession>
<keyword evidence="4 10" id="KW-0812">Transmembrane</keyword>
<keyword evidence="6 10" id="KW-0915">Sodium</keyword>
<dbReference type="Gene3D" id="6.10.140.1330">
    <property type="match status" value="1"/>
</dbReference>
<feature type="compositionally biased region" description="Acidic residues" evidence="11">
    <location>
        <begin position="433"/>
        <end position="442"/>
    </location>
</feature>
<keyword evidence="8 10" id="KW-0472">Membrane</keyword>
<reference evidence="13 14" key="1">
    <citation type="submission" date="2020-08" db="EMBL/GenBank/DDBJ databases">
        <title>Sequencing the genomes of 1000 actinobacteria strains.</title>
        <authorList>
            <person name="Klenk H.-P."/>
        </authorList>
    </citation>
    <scope>NUCLEOTIDE SEQUENCE [LARGE SCALE GENOMIC DNA]</scope>
    <source>
        <strain evidence="13 14">DSM 45582</strain>
    </source>
</reference>
<feature type="transmembrane region" description="Helical" evidence="10">
    <location>
        <begin position="375"/>
        <end position="398"/>
    </location>
</feature>
<keyword evidence="2 10" id="KW-0813">Transport</keyword>
<evidence type="ECO:0000256" key="11">
    <source>
        <dbReference type="SAM" id="MobiDB-lite"/>
    </source>
</evidence>
<dbReference type="AlphaFoldDB" id="A0A840NP01"/>
<dbReference type="PANTHER" id="PTHR10110:SF86">
    <property type="entry name" value="SODIUM_HYDROGEN EXCHANGER 7"/>
    <property type="match status" value="1"/>
</dbReference>
<dbReference type="GO" id="GO:0051453">
    <property type="term" value="P:regulation of intracellular pH"/>
    <property type="evidence" value="ECO:0007669"/>
    <property type="project" value="TreeGrafter"/>
</dbReference>
<feature type="region of interest" description="Disordered" evidence="11">
    <location>
        <begin position="431"/>
        <end position="450"/>
    </location>
</feature>
<sequence>MHLFPDLMVLLAVALAITALARRWGLSEPLVLVLAGLALSFVPGVPDYSINPELILVLVLPPLLYSAALTSSTLGFRANARPIGSLALGAVLVTTLVTGLVAWWLVPAMPLGAALVLGAVVAPPDAVAATSIGRRLGLPRKVMTVLSGESLVNDATALTAYRVAVATVIGTGYSLPAGVGVFLLAAVGGLVVGFAVGWVVHRVRQALSDGVLESAAGLLVPFAAYLLAEEIGASGVLAVVVAGLYLGQRSPTGSASVRLQDRAVWLAADTLLEALVFALIGLQLRGVTEGVAGQLGPLVLVGLALTATVVLVRALWVFTTMQLPELLLRRGSAPPWRYGAVVSWAGMRGVVSLAAAAAIPQFTSSGAMFPQRPQVLFLAFFVTLGTLLLHGATLPWVIRTLGVRGQENYTDALAEAEAAHNAALAARRRLEELSEDEEPPEEVTEHLRRAAERRSNRAWERLGRSDAEVGESPSAAYRRLRAEMLAAERDVFVRFRDEGRIDDEVLRRVLHELDLEDMMLQRE</sequence>
<dbReference type="RefSeq" id="WP_184481019.1">
    <property type="nucleotide sequence ID" value="NZ_JACHIV010000001.1"/>
</dbReference>
<evidence type="ECO:0000256" key="4">
    <source>
        <dbReference type="ARBA" id="ARBA00022692"/>
    </source>
</evidence>
<evidence type="ECO:0000256" key="5">
    <source>
        <dbReference type="ARBA" id="ARBA00022989"/>
    </source>
</evidence>
<evidence type="ECO:0000313" key="13">
    <source>
        <dbReference type="EMBL" id="MBB5071009.1"/>
    </source>
</evidence>
<keyword evidence="14" id="KW-1185">Reference proteome</keyword>
<evidence type="ECO:0000256" key="8">
    <source>
        <dbReference type="ARBA" id="ARBA00023136"/>
    </source>
</evidence>
<feature type="transmembrane region" description="Helical" evidence="10">
    <location>
        <begin position="222"/>
        <end position="245"/>
    </location>
</feature>
<protein>
    <submittedName>
        <fullName evidence="13">CPA1 family monovalent cation:H+ antiporter</fullName>
    </submittedName>
</protein>
<evidence type="ECO:0000256" key="10">
    <source>
        <dbReference type="RuleBase" id="RU366002"/>
    </source>
</evidence>
<dbReference type="Pfam" id="PF00999">
    <property type="entry name" value="Na_H_Exchanger"/>
    <property type="match status" value="1"/>
</dbReference>
<dbReference type="GO" id="GO:0005886">
    <property type="term" value="C:plasma membrane"/>
    <property type="evidence" value="ECO:0007669"/>
    <property type="project" value="UniProtKB-SubCell"/>
</dbReference>